<evidence type="ECO:0000313" key="1">
    <source>
        <dbReference type="EMBL" id="MFC6951593.1"/>
    </source>
</evidence>
<gene>
    <name evidence="1" type="ORF">ACFQGB_01835</name>
</gene>
<dbReference type="AlphaFoldDB" id="A0ABD5V9W2"/>
<keyword evidence="2" id="KW-1185">Reference proteome</keyword>
<dbReference type="InterPro" id="IPR055982">
    <property type="entry name" value="DUF7560"/>
</dbReference>
<dbReference type="EMBL" id="JBHSXN010000001">
    <property type="protein sequence ID" value="MFC6951593.1"/>
    <property type="molecule type" value="Genomic_DNA"/>
</dbReference>
<organism evidence="1 2">
    <name type="scientific">Halorubellus litoreus</name>
    <dbReference type="NCBI Taxonomy" id="755308"/>
    <lineage>
        <taxon>Archaea</taxon>
        <taxon>Methanobacteriati</taxon>
        <taxon>Methanobacteriota</taxon>
        <taxon>Stenosarchaea group</taxon>
        <taxon>Halobacteria</taxon>
        <taxon>Halobacteriales</taxon>
        <taxon>Halorubellaceae</taxon>
        <taxon>Halorubellus</taxon>
    </lineage>
</organism>
<reference evidence="1 2" key="1">
    <citation type="journal article" date="2019" name="Int. J. Syst. Evol. Microbiol.">
        <title>The Global Catalogue of Microorganisms (GCM) 10K type strain sequencing project: providing services to taxonomists for standard genome sequencing and annotation.</title>
        <authorList>
            <consortium name="The Broad Institute Genomics Platform"/>
            <consortium name="The Broad Institute Genome Sequencing Center for Infectious Disease"/>
            <person name="Wu L."/>
            <person name="Ma J."/>
        </authorList>
    </citation>
    <scope>NUCLEOTIDE SEQUENCE [LARGE SCALE GENOMIC DNA]</scope>
    <source>
        <strain evidence="1 2">GX26</strain>
    </source>
</reference>
<proteinExistence type="predicted"/>
<protein>
    <recommendedName>
        <fullName evidence="3">Regulatory protein, FmdB family</fullName>
    </recommendedName>
</protein>
<name>A0ABD5V9W2_9EURY</name>
<dbReference type="Pfam" id="PF24441">
    <property type="entry name" value="DUF7560"/>
    <property type="match status" value="1"/>
</dbReference>
<dbReference type="RefSeq" id="WP_227131716.1">
    <property type="nucleotide sequence ID" value="NZ_JAZAQL010000001.1"/>
</dbReference>
<sequence length="47" mass="5063">MSQSVEYRFECPECAESIDVNESMKEAIQAHGCVVCGTPAPDGAFQP</sequence>
<dbReference type="Proteomes" id="UP001596395">
    <property type="component" value="Unassembled WGS sequence"/>
</dbReference>
<accession>A0ABD5V9W2</accession>
<comment type="caution">
    <text evidence="1">The sequence shown here is derived from an EMBL/GenBank/DDBJ whole genome shotgun (WGS) entry which is preliminary data.</text>
</comment>
<evidence type="ECO:0000313" key="2">
    <source>
        <dbReference type="Proteomes" id="UP001596395"/>
    </source>
</evidence>
<evidence type="ECO:0008006" key="3">
    <source>
        <dbReference type="Google" id="ProtNLM"/>
    </source>
</evidence>